<dbReference type="Proteomes" id="UP000679247">
    <property type="component" value="Chromosome"/>
</dbReference>
<dbReference type="Pfam" id="PF18928">
    <property type="entry name" value="DUF5677"/>
    <property type="match status" value="1"/>
</dbReference>
<reference evidence="1 2" key="1">
    <citation type="submission" date="2021-03" db="EMBL/GenBank/DDBJ databases">
        <title>The first data on the complete genome of the tetrodotoxin-producing bacterium.</title>
        <authorList>
            <person name="Melnikova D.I."/>
            <person name="Nijland R."/>
            <person name="Magarlamov T.Y."/>
        </authorList>
    </citation>
    <scope>NUCLEOTIDE SEQUENCE [LARGE SCALE GENOMIC DNA]</scope>
    <source>
        <strain evidence="1 2">1839</strain>
    </source>
</reference>
<gene>
    <name evidence="1" type="ORF">J1899_02915</name>
</gene>
<dbReference type="EMBL" id="CP071709">
    <property type="protein sequence ID" value="QVY62081.1"/>
    <property type="molecule type" value="Genomic_DNA"/>
</dbReference>
<dbReference type="RefSeq" id="WP_214477438.1">
    <property type="nucleotide sequence ID" value="NZ_CP071709.1"/>
</dbReference>
<name>A0ABX8FDX4_9BACI</name>
<evidence type="ECO:0000313" key="1">
    <source>
        <dbReference type="EMBL" id="QVY62081.1"/>
    </source>
</evidence>
<proteinExistence type="predicted"/>
<keyword evidence="2" id="KW-1185">Reference proteome</keyword>
<accession>A0ABX8FDX4</accession>
<evidence type="ECO:0000313" key="2">
    <source>
        <dbReference type="Proteomes" id="UP000679247"/>
    </source>
</evidence>
<sequence>MNPTFIPVDIEDAVRRPFLNSLSKNLQYSLHIFEKVLETGWKTPFEQVDVTILSLYRKLLTQFDGIFILLDHGSLNAAVITARSALETYASLMFIFEDGEDFVEKRATSYYTFYKLEELKHLNDPKVADRISASYSVVELQKMKDSIKNLIYKQSPYKEVSELRFELIKTLRNMNRKVSVHWYSLYQKNNEEIFSLSALIDYVDRFGNDLNKLYSLLSFETHSLNARSDLDFQNNQVTFDDLRVEENIENYDLFRQVRDFLGFPTFNIISRYLTKAEIVNFGKFYDEDRAI</sequence>
<protein>
    <submittedName>
        <fullName evidence="1">Uncharacterized protein</fullName>
    </submittedName>
</protein>
<dbReference type="InterPro" id="IPR043733">
    <property type="entry name" value="DUF5677"/>
</dbReference>
<organism evidence="1 2">
    <name type="scientific">Cytobacillus gottheilii</name>
    <dbReference type="NCBI Taxonomy" id="859144"/>
    <lineage>
        <taxon>Bacteria</taxon>
        <taxon>Bacillati</taxon>
        <taxon>Bacillota</taxon>
        <taxon>Bacilli</taxon>
        <taxon>Bacillales</taxon>
        <taxon>Bacillaceae</taxon>
        <taxon>Cytobacillus</taxon>
    </lineage>
</organism>